<name>A0A8K0HPL6_9ROSA</name>
<dbReference type="OrthoDB" id="185373at2759"/>
<keyword evidence="2" id="KW-1185">Reference proteome</keyword>
<dbReference type="AlphaFoldDB" id="A0A8K0HPL6"/>
<comment type="caution">
    <text evidence="1">The sequence shown here is derived from an EMBL/GenBank/DDBJ whole genome shotgun (WGS) entry which is preliminary data.</text>
</comment>
<gene>
    <name evidence="1" type="ORF">FNV43_RR00960</name>
</gene>
<reference evidence="1" key="1">
    <citation type="submission" date="2020-03" db="EMBL/GenBank/DDBJ databases">
        <title>A high-quality chromosome-level genome assembly of a woody plant with both climbing and erect habits, Rhamnella rubrinervis.</title>
        <authorList>
            <person name="Lu Z."/>
            <person name="Yang Y."/>
            <person name="Zhu X."/>
            <person name="Sun Y."/>
        </authorList>
    </citation>
    <scope>NUCLEOTIDE SEQUENCE</scope>
    <source>
        <strain evidence="1">BYM</strain>
        <tissue evidence="1">Leaf</tissue>
    </source>
</reference>
<evidence type="ECO:0000313" key="2">
    <source>
        <dbReference type="Proteomes" id="UP000796880"/>
    </source>
</evidence>
<accession>A0A8K0HPL6</accession>
<protein>
    <submittedName>
        <fullName evidence="1">Uncharacterized protein</fullName>
    </submittedName>
</protein>
<organism evidence="1 2">
    <name type="scientific">Rhamnella rubrinervis</name>
    <dbReference type="NCBI Taxonomy" id="2594499"/>
    <lineage>
        <taxon>Eukaryota</taxon>
        <taxon>Viridiplantae</taxon>
        <taxon>Streptophyta</taxon>
        <taxon>Embryophyta</taxon>
        <taxon>Tracheophyta</taxon>
        <taxon>Spermatophyta</taxon>
        <taxon>Magnoliopsida</taxon>
        <taxon>eudicotyledons</taxon>
        <taxon>Gunneridae</taxon>
        <taxon>Pentapetalae</taxon>
        <taxon>rosids</taxon>
        <taxon>fabids</taxon>
        <taxon>Rosales</taxon>
        <taxon>Rhamnaceae</taxon>
        <taxon>rhamnoid group</taxon>
        <taxon>Rhamneae</taxon>
        <taxon>Rhamnella</taxon>
    </lineage>
</organism>
<evidence type="ECO:0000313" key="1">
    <source>
        <dbReference type="EMBL" id="KAF3456310.1"/>
    </source>
</evidence>
<dbReference type="EMBL" id="VOIH02000001">
    <property type="protein sequence ID" value="KAF3456310.1"/>
    <property type="molecule type" value="Genomic_DNA"/>
</dbReference>
<dbReference type="Proteomes" id="UP000796880">
    <property type="component" value="Unassembled WGS sequence"/>
</dbReference>
<sequence length="191" mass="21147">MLAFGSVTAAKGHEIPSSISFQGITCTQQSACNSSSSAPQLQNSNLFSISSSPSSAVKFKPCLNNPIDHRYIAQMLLRKDWFIFLNHEFKAKRITLNAQFVVSVLQNQENQSSSLNFYVWVSNINQSLAKNQSVRGVFGNNLYRKGPVVLSVELLQDIRESGCKLTEDLLCILIGSWGRLGLAKYYTSTST</sequence>
<proteinExistence type="predicted"/>